<dbReference type="NCBIfam" id="TIGR01549">
    <property type="entry name" value="HAD-SF-IA-v1"/>
    <property type="match status" value="1"/>
</dbReference>
<evidence type="ECO:0000313" key="1">
    <source>
        <dbReference type="EMBL" id="SPF67799.1"/>
    </source>
</evidence>
<dbReference type="InterPro" id="IPR023214">
    <property type="entry name" value="HAD_sf"/>
</dbReference>
<dbReference type="NCBIfam" id="TIGR01509">
    <property type="entry name" value="HAD-SF-IA-v3"/>
    <property type="match status" value="1"/>
</dbReference>
<dbReference type="Pfam" id="PF00702">
    <property type="entry name" value="Hydrolase"/>
    <property type="match status" value="1"/>
</dbReference>
<dbReference type="EC" id="3.-.-.-" evidence="1"/>
<dbReference type="RefSeq" id="WP_119715017.1">
    <property type="nucleotide sequence ID" value="NZ_OMOH01000003.1"/>
</dbReference>
<dbReference type="Gene3D" id="3.40.50.1000">
    <property type="entry name" value="HAD superfamily/HAD-like"/>
    <property type="match status" value="1"/>
</dbReference>
<dbReference type="AlphaFoldDB" id="A0A375I2B1"/>
<keyword evidence="1" id="KW-0378">Hydrolase</keyword>
<keyword evidence="2" id="KW-1185">Reference proteome</keyword>
<gene>
    <name evidence="1" type="ORF">PROPJV5_0747</name>
</gene>
<organism evidence="1 2">
    <name type="scientific">Propionibacterium ruminifibrarum</name>
    <dbReference type="NCBI Taxonomy" id="1962131"/>
    <lineage>
        <taxon>Bacteria</taxon>
        <taxon>Bacillati</taxon>
        <taxon>Actinomycetota</taxon>
        <taxon>Actinomycetes</taxon>
        <taxon>Propionibacteriales</taxon>
        <taxon>Propionibacteriaceae</taxon>
        <taxon>Propionibacterium</taxon>
    </lineage>
</organism>
<dbReference type="PRINTS" id="PR00413">
    <property type="entry name" value="HADHALOGNASE"/>
</dbReference>
<sequence>MTPPIATLLLDADGVTQHNPNFASGMERLFGDRATLAEILRLEPPSLDGTTDLRAAITSFIADKDVDVDPDEVLNVWHETHTVPGVFDLLDEVRRHGVRVYLATNQQPRRGRRMIAEKGYELHTDGAFYSYQMGVAKPDPRFFQIILDELGCDPRATLFVDDVGENVAAAQTLGIRGVLFDRDSGTRGLRAVLLEHGLIGS</sequence>
<dbReference type="InterPro" id="IPR006439">
    <property type="entry name" value="HAD-SF_hydro_IA"/>
</dbReference>
<protein>
    <submittedName>
        <fullName evidence="1">Haloacid dehalogenase/epoxide hydrolase family signature</fullName>
        <ecNumber evidence="1">3.-.-.-</ecNumber>
    </submittedName>
</protein>
<name>A0A375I2B1_9ACTN</name>
<dbReference type="InterPro" id="IPR036412">
    <property type="entry name" value="HAD-like_sf"/>
</dbReference>
<dbReference type="GO" id="GO:0016787">
    <property type="term" value="F:hydrolase activity"/>
    <property type="evidence" value="ECO:0007669"/>
    <property type="project" value="UniProtKB-KW"/>
</dbReference>
<dbReference type="Proteomes" id="UP000265962">
    <property type="component" value="Unassembled WGS sequence"/>
</dbReference>
<reference evidence="2" key="1">
    <citation type="submission" date="2018-02" db="EMBL/GenBank/DDBJ databases">
        <authorList>
            <person name="Hornung B."/>
        </authorList>
    </citation>
    <scope>NUCLEOTIDE SEQUENCE [LARGE SCALE GENOMIC DNA]</scope>
</reference>
<dbReference type="PANTHER" id="PTHR43611:SF3">
    <property type="entry name" value="FLAVIN MONONUCLEOTIDE HYDROLASE 1, CHLOROPLATIC"/>
    <property type="match status" value="1"/>
</dbReference>
<accession>A0A375I2B1</accession>
<dbReference type="OrthoDB" id="9797415at2"/>
<dbReference type="SUPFAM" id="SSF56784">
    <property type="entry name" value="HAD-like"/>
    <property type="match status" value="1"/>
</dbReference>
<dbReference type="EMBL" id="OMOH01000003">
    <property type="protein sequence ID" value="SPF67799.1"/>
    <property type="molecule type" value="Genomic_DNA"/>
</dbReference>
<evidence type="ECO:0000313" key="2">
    <source>
        <dbReference type="Proteomes" id="UP000265962"/>
    </source>
</evidence>
<dbReference type="PANTHER" id="PTHR43611">
    <property type="entry name" value="ALPHA-D-GLUCOSE 1-PHOSPHATE PHOSPHATASE"/>
    <property type="match status" value="1"/>
</dbReference>
<proteinExistence type="predicted"/>